<dbReference type="Pfam" id="PF13409">
    <property type="entry name" value="GST_N_2"/>
    <property type="match status" value="1"/>
</dbReference>
<organism evidence="6">
    <name type="scientific">Pyrenophora teres f. teres (strain 0-1)</name>
    <name type="common">Barley net blotch fungus</name>
    <name type="synonym">Drechslera teres f. teres</name>
    <dbReference type="NCBI Taxonomy" id="861557"/>
    <lineage>
        <taxon>Eukaryota</taxon>
        <taxon>Fungi</taxon>
        <taxon>Dikarya</taxon>
        <taxon>Ascomycota</taxon>
        <taxon>Pezizomycotina</taxon>
        <taxon>Dothideomycetes</taxon>
        <taxon>Pleosporomycetidae</taxon>
        <taxon>Pleosporales</taxon>
        <taxon>Pleosporineae</taxon>
        <taxon>Pleosporaceae</taxon>
        <taxon>Pyrenophora</taxon>
    </lineage>
</organism>
<dbReference type="InterPro" id="IPR016639">
    <property type="entry name" value="GST_Omega/GSH"/>
</dbReference>
<evidence type="ECO:0000256" key="1">
    <source>
        <dbReference type="ARBA" id="ARBA00004567"/>
    </source>
</evidence>
<dbReference type="InterPro" id="IPR025574">
    <property type="entry name" value="Nucleoporin_FG_rpt"/>
</dbReference>
<dbReference type="InterPro" id="IPR036282">
    <property type="entry name" value="Glutathione-S-Trfase_C_sf"/>
</dbReference>
<protein>
    <recommendedName>
        <fullName evidence="4">GST N-terminal domain-containing protein</fullName>
    </recommendedName>
</protein>
<keyword evidence="2" id="KW-0811">Translocation</keyword>
<dbReference type="Gene3D" id="1.20.1050.10">
    <property type="match status" value="1"/>
</dbReference>
<sequence>MAGFGRSNSLSINTGGGGLFGNNNATQNQQGSQPQSSGGLFGSTQQTQQPQSGSLFGGQNQTSQPSGGLFGNKPATTAPATGGLFGSSTAQSSQPQSGGLFGGALGGNTQNQTQNTTQSGGLFGGTQAKPSLFGSSTQQTTAATPSLFGNTTSNQQNNQQNQTSAPSLFGSTQQQSQPQQQQQNSLFGGMNTQNRSGTLGGSTLGGNQMNASAQPVQMTLDSIRGTTRFNDLHPELQTLIQQFDEGIQRKINYCSQIRETMPKNEADIATIAPDVAYIETRLSTVEVGLDNDSANIAYLKDLVKKDAEDATLSFRAIENQRLPAQFHYRNNTNLTASSAKTPATSALDDDDPTKPVDLMGYFNRRTDELGRTLDVYQRQIREIEAHLRTMEAGTLEKAQQLTGSRSAPRDQRRELVEALKAIEGAILDSAKKVGQVNPNDKSGEFKRSTSIFRNWISPDPSAEFPAEANRYHLYVSYACPWAHRTLIVRQLKGLENLISYTSVHWHMQEKGWHFAPASESISGNTTPDPLHPDYTHLRDIYFEQNPDYEGRFTVPTLYDKKTKRIVSNESAEIIRMMYTAFDGLVEDKYKGVVLFPEGLKEKIEEMNGWVYEGVNNGVYKSGFATTQEAYEKAVTTLFESLDRIESDLAKSSTPYLLSSPHVTEADIRLYTTAIRFDPVYVQHFKCNIRDIRSGYPHIHRWMRHLYWDYPAFKDTTNFEHIKKHYTKSHAQINRFAITPVGPVPDILEKGEEVPSVKVAMEGK</sequence>
<dbReference type="InterPro" id="IPR004045">
    <property type="entry name" value="Glutathione_S-Trfase_N"/>
</dbReference>
<dbReference type="SFLD" id="SFLDG01206">
    <property type="entry name" value="Xi.1"/>
    <property type="match status" value="1"/>
</dbReference>
<feature type="compositionally biased region" description="Polar residues" evidence="3">
    <location>
        <begin position="184"/>
        <end position="195"/>
    </location>
</feature>
<feature type="compositionally biased region" description="Low complexity" evidence="3">
    <location>
        <begin position="107"/>
        <end position="120"/>
    </location>
</feature>
<dbReference type="GO" id="GO:0004364">
    <property type="term" value="F:glutathione transferase activity"/>
    <property type="evidence" value="ECO:0007669"/>
    <property type="project" value="InterPro"/>
</dbReference>
<dbReference type="InterPro" id="IPR047047">
    <property type="entry name" value="GST_Omega-like_C"/>
</dbReference>
<proteinExistence type="predicted"/>
<dbReference type="Pfam" id="PF21121">
    <property type="entry name" value="Nup49_C"/>
    <property type="match status" value="1"/>
</dbReference>
<dbReference type="PANTHER" id="PTHR32419:SF6">
    <property type="entry name" value="GLUTATHIONE S-TRANSFERASE OMEGA-LIKE 1-RELATED"/>
    <property type="match status" value="1"/>
</dbReference>
<keyword evidence="2" id="KW-0539">Nucleus</keyword>
<evidence type="ECO:0000256" key="3">
    <source>
        <dbReference type="SAM" id="MobiDB-lite"/>
    </source>
</evidence>
<dbReference type="InterPro" id="IPR036249">
    <property type="entry name" value="Thioredoxin-like_sf"/>
</dbReference>
<dbReference type="SFLD" id="SFLDS00019">
    <property type="entry name" value="Glutathione_Transferase_(cytos"/>
    <property type="match status" value="1"/>
</dbReference>
<dbReference type="eggNOG" id="KOG0845">
    <property type="taxonomic scope" value="Eukaryota"/>
</dbReference>
<evidence type="ECO:0000256" key="2">
    <source>
        <dbReference type="ARBA" id="ARBA00023132"/>
    </source>
</evidence>
<feature type="compositionally biased region" description="Low complexity" evidence="3">
    <location>
        <begin position="173"/>
        <end position="183"/>
    </location>
</feature>
<keyword evidence="2" id="KW-0906">Nuclear pore complex</keyword>
<dbReference type="OrthoDB" id="2309723at2759"/>
<dbReference type="FunFam" id="3.40.30.10:FF:000162">
    <property type="entry name" value="Glutathione S-transferase Gst3"/>
    <property type="match status" value="1"/>
</dbReference>
<evidence type="ECO:0000313" key="5">
    <source>
        <dbReference type="EMBL" id="EFQ95953.1"/>
    </source>
</evidence>
<evidence type="ECO:0000259" key="4">
    <source>
        <dbReference type="Pfam" id="PF13409"/>
    </source>
</evidence>
<dbReference type="GO" id="GO:0005737">
    <property type="term" value="C:cytoplasm"/>
    <property type="evidence" value="ECO:0007669"/>
    <property type="project" value="TreeGrafter"/>
</dbReference>
<dbReference type="HOGENOM" id="CLU_365683_0_0_1"/>
<dbReference type="Pfam" id="PF13634">
    <property type="entry name" value="Nucleoporin_FG"/>
    <property type="match status" value="2"/>
</dbReference>
<dbReference type="AlphaFoldDB" id="E3RE87"/>
<dbReference type="KEGG" id="pte:PTT_03996"/>
<dbReference type="Gene3D" id="3.40.30.10">
    <property type="entry name" value="Glutaredoxin"/>
    <property type="match status" value="1"/>
</dbReference>
<gene>
    <name evidence="5" type="ORF">PTT_03996</name>
</gene>
<dbReference type="InterPro" id="IPR040079">
    <property type="entry name" value="Glutathione_S-Trfase"/>
</dbReference>
<feature type="compositionally biased region" description="Polar residues" evidence="3">
    <location>
        <begin position="57"/>
        <end position="66"/>
    </location>
</feature>
<keyword evidence="2" id="KW-0653">Protein transport</keyword>
<feature type="compositionally biased region" description="Polar residues" evidence="3">
    <location>
        <begin position="86"/>
        <end position="97"/>
    </location>
</feature>
<keyword evidence="2" id="KW-0509">mRNA transport</keyword>
<keyword evidence="6" id="KW-1185">Reference proteome</keyword>
<reference evidence="5 6" key="1">
    <citation type="journal article" date="2010" name="Genome Biol.">
        <title>A first genome assembly of the barley fungal pathogen Pyrenophora teres f. teres.</title>
        <authorList>
            <person name="Ellwood S.R."/>
            <person name="Liu Z."/>
            <person name="Syme R.A."/>
            <person name="Lai Z."/>
            <person name="Hane J.K."/>
            <person name="Keiper F."/>
            <person name="Moffat C.S."/>
            <person name="Oliver R.P."/>
            <person name="Friesen T.L."/>
        </authorList>
    </citation>
    <scope>NUCLEOTIDE SEQUENCE [LARGE SCALE GENOMIC DNA]</scope>
    <source>
        <strain evidence="5 6">0-1</strain>
    </source>
</reference>
<feature type="compositionally biased region" description="Low complexity" evidence="3">
    <location>
        <begin position="21"/>
        <end position="54"/>
    </location>
</feature>
<dbReference type="STRING" id="861557.E3RE87"/>
<dbReference type="SUPFAM" id="SSF52833">
    <property type="entry name" value="Thioredoxin-like"/>
    <property type="match status" value="1"/>
</dbReference>
<dbReference type="PANTHER" id="PTHR32419">
    <property type="entry name" value="GLUTATHIONYL-HYDROQUINONE REDUCTASE"/>
    <property type="match status" value="1"/>
</dbReference>
<dbReference type="Pfam" id="PF13410">
    <property type="entry name" value="GST_C_2"/>
    <property type="match status" value="1"/>
</dbReference>
<feature type="region of interest" description="Disordered" evidence="3">
    <location>
        <begin position="1"/>
        <end position="209"/>
    </location>
</feature>
<comment type="subcellular location">
    <subcellularLocation>
        <location evidence="1">Nucleus</location>
        <location evidence="1">Nuclear pore complex</location>
    </subcellularLocation>
</comment>
<feature type="compositionally biased region" description="Polar residues" evidence="3">
    <location>
        <begin position="1"/>
        <end position="12"/>
    </location>
</feature>
<dbReference type="SFLD" id="SFLDG01148">
    <property type="entry name" value="Xi_(cytGST)"/>
    <property type="match status" value="1"/>
</dbReference>
<dbReference type="EMBL" id="GL532382">
    <property type="protein sequence ID" value="EFQ95953.1"/>
    <property type="molecule type" value="Genomic_DNA"/>
</dbReference>
<dbReference type="GO" id="GO:0005643">
    <property type="term" value="C:nuclear pore"/>
    <property type="evidence" value="ECO:0007669"/>
    <property type="project" value="UniProtKB-SubCell"/>
</dbReference>
<name>E3RE87_PYRTT</name>
<dbReference type="CDD" id="cd03190">
    <property type="entry name" value="GST_C_Omega_like"/>
    <property type="match status" value="1"/>
</dbReference>
<accession>E3RE87</accession>
<dbReference type="Proteomes" id="UP000001067">
    <property type="component" value="Unassembled WGS sequence"/>
</dbReference>
<keyword evidence="2" id="KW-0813">Transport</keyword>
<dbReference type="eggNOG" id="KOG2903">
    <property type="taxonomic scope" value="Eukaryota"/>
</dbReference>
<dbReference type="SUPFAM" id="SSF47616">
    <property type="entry name" value="GST C-terminal domain-like"/>
    <property type="match status" value="1"/>
</dbReference>
<feature type="domain" description="GST N-terminal" evidence="4">
    <location>
        <begin position="478"/>
        <end position="578"/>
    </location>
</feature>
<feature type="compositionally biased region" description="Low complexity" evidence="3">
    <location>
        <begin position="135"/>
        <end position="164"/>
    </location>
</feature>
<evidence type="ECO:0000313" key="6">
    <source>
        <dbReference type="Proteomes" id="UP000001067"/>
    </source>
</evidence>